<accession>A0A250IAG1</accession>
<proteinExistence type="inferred from homology"/>
<evidence type="ECO:0000256" key="5">
    <source>
        <dbReference type="ARBA" id="ARBA00022801"/>
    </source>
</evidence>
<reference evidence="13 14" key="1">
    <citation type="submission" date="2017-06" db="EMBL/GenBank/DDBJ databases">
        <authorList>
            <person name="Kim H.J."/>
            <person name="Triplett B.A."/>
        </authorList>
    </citation>
    <scope>NUCLEOTIDE SEQUENCE [LARGE SCALE GENOMIC DNA]</scope>
    <source>
        <strain evidence="13 14">DSM 14713</strain>
    </source>
</reference>
<keyword evidence="7" id="KW-1133">Transmembrane helix</keyword>
<dbReference type="AlphaFoldDB" id="A0A250IAG1"/>
<protein>
    <submittedName>
        <fullName evidence="13">Protease</fullName>
    </submittedName>
</protein>
<evidence type="ECO:0000256" key="6">
    <source>
        <dbReference type="ARBA" id="ARBA00022833"/>
    </source>
</evidence>
<sequence>MWTLTTLALFTVSFLGLAGLVGWLSTRMDSFVVALHGARRLHFEEAPWLHELMAHLSIAAGIPSPPLYVVRRPRPNAFSCGLGSRSSRIMLTSAALEELDEAELRAMLAHELAHIAHGHTRRATLVAVLAAVLMRVGAKCGGRARTLDARGAAIARRVLTRLHRLGTPPERDLIADRTAAGLLGDALGLAALLARLKERATWGELVSLSEVGTPFTAPSLEGRSLDERIHQLRRMAAEEQARRAKALILRSLRRGPRFYPRVGATRRRSASSRPPPFARHDLARQASA</sequence>
<evidence type="ECO:0000259" key="12">
    <source>
        <dbReference type="Pfam" id="PF01435"/>
    </source>
</evidence>
<dbReference type="PANTHER" id="PTHR43221:SF2">
    <property type="entry name" value="PROTEASE HTPX HOMOLOG"/>
    <property type="match status" value="1"/>
</dbReference>
<dbReference type="Gene3D" id="3.30.2010.10">
    <property type="entry name" value="Metalloproteases ('zincins'), catalytic domain"/>
    <property type="match status" value="1"/>
</dbReference>
<feature type="compositionally biased region" description="Basic and acidic residues" evidence="11">
    <location>
        <begin position="278"/>
        <end position="288"/>
    </location>
</feature>
<gene>
    <name evidence="13" type="ORF">MEBOL_001562</name>
</gene>
<dbReference type="GO" id="GO:0004222">
    <property type="term" value="F:metalloendopeptidase activity"/>
    <property type="evidence" value="ECO:0007669"/>
    <property type="project" value="InterPro"/>
</dbReference>
<keyword evidence="3" id="KW-0812">Transmembrane</keyword>
<dbReference type="Pfam" id="PF01435">
    <property type="entry name" value="Peptidase_M48"/>
    <property type="match status" value="1"/>
</dbReference>
<keyword evidence="9" id="KW-0472">Membrane</keyword>
<evidence type="ECO:0000256" key="3">
    <source>
        <dbReference type="ARBA" id="ARBA00022692"/>
    </source>
</evidence>
<evidence type="ECO:0000256" key="8">
    <source>
        <dbReference type="ARBA" id="ARBA00023049"/>
    </source>
</evidence>
<dbReference type="GO" id="GO:0006508">
    <property type="term" value="P:proteolysis"/>
    <property type="evidence" value="ECO:0007669"/>
    <property type="project" value="UniProtKB-KW"/>
</dbReference>
<keyword evidence="5 10" id="KW-0378">Hydrolase</keyword>
<evidence type="ECO:0000313" key="13">
    <source>
        <dbReference type="EMBL" id="ATB28117.1"/>
    </source>
</evidence>
<keyword evidence="2 10" id="KW-0645">Protease</keyword>
<evidence type="ECO:0000256" key="4">
    <source>
        <dbReference type="ARBA" id="ARBA00022723"/>
    </source>
</evidence>
<keyword evidence="8 10" id="KW-0482">Metalloprotease</keyword>
<dbReference type="Proteomes" id="UP000217289">
    <property type="component" value="Chromosome"/>
</dbReference>
<feature type="domain" description="Peptidase M48" evidence="12">
    <location>
        <begin position="45"/>
        <end position="186"/>
    </location>
</feature>
<evidence type="ECO:0000256" key="7">
    <source>
        <dbReference type="ARBA" id="ARBA00022989"/>
    </source>
</evidence>
<keyword evidence="14" id="KW-1185">Reference proteome</keyword>
<dbReference type="KEGG" id="mbd:MEBOL_001562"/>
<dbReference type="GO" id="GO:0046872">
    <property type="term" value="F:metal ion binding"/>
    <property type="evidence" value="ECO:0007669"/>
    <property type="project" value="UniProtKB-KW"/>
</dbReference>
<evidence type="ECO:0000256" key="10">
    <source>
        <dbReference type="RuleBase" id="RU003983"/>
    </source>
</evidence>
<dbReference type="PANTHER" id="PTHR43221">
    <property type="entry name" value="PROTEASE HTPX"/>
    <property type="match status" value="1"/>
</dbReference>
<keyword evidence="6 10" id="KW-0862">Zinc</keyword>
<dbReference type="RefSeq" id="WP_218920884.1">
    <property type="nucleotide sequence ID" value="NZ_CP022163.1"/>
</dbReference>
<comment type="cofactor">
    <cofactor evidence="10">
        <name>Zn(2+)</name>
        <dbReference type="ChEBI" id="CHEBI:29105"/>
    </cofactor>
    <text evidence="10">Binds 1 zinc ion per subunit.</text>
</comment>
<evidence type="ECO:0000256" key="9">
    <source>
        <dbReference type="ARBA" id="ARBA00023136"/>
    </source>
</evidence>
<evidence type="ECO:0000313" key="14">
    <source>
        <dbReference type="Proteomes" id="UP000217289"/>
    </source>
</evidence>
<keyword evidence="4" id="KW-0479">Metal-binding</keyword>
<keyword evidence="1" id="KW-1003">Cell membrane</keyword>
<comment type="similarity">
    <text evidence="10">Belongs to the peptidase M48 family.</text>
</comment>
<evidence type="ECO:0000256" key="11">
    <source>
        <dbReference type="SAM" id="MobiDB-lite"/>
    </source>
</evidence>
<evidence type="ECO:0000256" key="1">
    <source>
        <dbReference type="ARBA" id="ARBA00022475"/>
    </source>
</evidence>
<feature type="region of interest" description="Disordered" evidence="11">
    <location>
        <begin position="260"/>
        <end position="288"/>
    </location>
</feature>
<name>A0A250IAG1_9BACT</name>
<dbReference type="EMBL" id="CP022163">
    <property type="protein sequence ID" value="ATB28117.1"/>
    <property type="molecule type" value="Genomic_DNA"/>
</dbReference>
<dbReference type="InterPro" id="IPR050083">
    <property type="entry name" value="HtpX_protease"/>
</dbReference>
<dbReference type="InterPro" id="IPR001915">
    <property type="entry name" value="Peptidase_M48"/>
</dbReference>
<organism evidence="13 14">
    <name type="scientific">Melittangium boletus DSM 14713</name>
    <dbReference type="NCBI Taxonomy" id="1294270"/>
    <lineage>
        <taxon>Bacteria</taxon>
        <taxon>Pseudomonadati</taxon>
        <taxon>Myxococcota</taxon>
        <taxon>Myxococcia</taxon>
        <taxon>Myxococcales</taxon>
        <taxon>Cystobacterineae</taxon>
        <taxon>Archangiaceae</taxon>
        <taxon>Melittangium</taxon>
    </lineage>
</organism>
<evidence type="ECO:0000256" key="2">
    <source>
        <dbReference type="ARBA" id="ARBA00022670"/>
    </source>
</evidence>